<dbReference type="InterPro" id="IPR024129">
    <property type="entry name" value="Sphingomy_SMPD4"/>
</dbReference>
<dbReference type="PANTHER" id="PTHR31801">
    <property type="entry name" value="ALTERED INHERITANCE OF MITOCHONDRIA PROTEIN 24, MITOCHONDRIAL"/>
    <property type="match status" value="1"/>
</dbReference>
<name>A0A8T2Q0L0_CERRI</name>
<accession>A0A8T2Q0L0</accession>
<dbReference type="OMA" id="IRLMINH"/>
<keyword evidence="2" id="KW-1185">Reference proteome</keyword>
<dbReference type="PANTHER" id="PTHR31801:SF1">
    <property type="entry name" value="SPHINGOMYELIN PHOSPHODIESTERASE"/>
    <property type="match status" value="1"/>
</dbReference>
<dbReference type="EMBL" id="CM035444">
    <property type="protein sequence ID" value="KAH7277143.1"/>
    <property type="molecule type" value="Genomic_DNA"/>
</dbReference>
<gene>
    <name evidence="1" type="ORF">KP509_39G036000</name>
</gene>
<dbReference type="Pfam" id="PF14724">
    <property type="entry name" value="mit_SMPDase"/>
    <property type="match status" value="2"/>
</dbReference>
<sequence>MASLCVSSASSSPIQSARNLHAFLVSCTNNVGEACRAVDAFLKEQPPEAAIGFFRLCFPLLLQKVFGFQDSASSSSSSSWLARTTDEQSATALRSLLDPSSNLFSSLLALDREKAVEFIFPNERLPGRIRRLLLLDRGATLVSQTSELLKNRMKISSVGGLQLQLNLFEYYFFWFAYYAASCEEFAPTQAIPALTHNLISPGRSIRHWVPTLHTVSHHNSTKSAASHHGLYLQLLHAYLTQFVQLHHYSGMIYIPGTNCLSQGGFLLLTLLEFWLMKDDPWPLQGSQLGIGNMGFTHSAVELDAVRSVINHCNRLKISCNTYTEAYDDAHYTIPGSRSFLGSPLASPLTWHMGTSKGYVLNADLLQKPLYRFLSRAFLYWPAGISVKQAWYLVEIWIDYMQPWKIDIGEKQAEKFSDTSKFLGKEFSVVWQGHVTRNYYYYTMMVVHFLNFALKYVRANLEPILDMTAKLFQVLGVLVSSKELLDLLRKIELSTGSVPGKVETDHSLFEDMDWEENAPNRKSQFGYVFSPIAEETARNCGLFAPGEGGAFYLFQMLILQCEAEIQLLAPESQKSVSKSLDLVKHAGLDIFQPYLLCNSIGNIHFETERMTPFRNEAKALGRHTCFDVKYRGDWMRRPIESTEVAFLVRFFVKLSDIINYRLKLEGQDDGQSTKMHDYDRFPHEEVNVSELLTKSKHTVVTLSIFDIPKELKGFLLSCCAALRNQLRRHGWRVNLRFLAQKHIVVLIVVVLVWLLKKLSDSLPLSKSC</sequence>
<dbReference type="OrthoDB" id="10251508at2759"/>
<protein>
    <submittedName>
        <fullName evidence="1">Uncharacterized protein</fullName>
    </submittedName>
</protein>
<reference evidence="1" key="1">
    <citation type="submission" date="2021-08" db="EMBL/GenBank/DDBJ databases">
        <title>WGS assembly of Ceratopteris richardii.</title>
        <authorList>
            <person name="Marchant D.B."/>
            <person name="Chen G."/>
            <person name="Jenkins J."/>
            <person name="Shu S."/>
            <person name="Leebens-Mack J."/>
            <person name="Grimwood J."/>
            <person name="Schmutz J."/>
            <person name="Soltis P."/>
            <person name="Soltis D."/>
            <person name="Chen Z.-H."/>
        </authorList>
    </citation>
    <scope>NUCLEOTIDE SEQUENCE</scope>
    <source>
        <strain evidence="1">Whitten #5841</strain>
        <tissue evidence="1">Leaf</tissue>
    </source>
</reference>
<evidence type="ECO:0000313" key="1">
    <source>
        <dbReference type="EMBL" id="KAH7277143.1"/>
    </source>
</evidence>
<dbReference type="Proteomes" id="UP000825935">
    <property type="component" value="Chromosome 39"/>
</dbReference>
<proteinExistence type="predicted"/>
<organism evidence="1 2">
    <name type="scientific">Ceratopteris richardii</name>
    <name type="common">Triangle waterfern</name>
    <dbReference type="NCBI Taxonomy" id="49495"/>
    <lineage>
        <taxon>Eukaryota</taxon>
        <taxon>Viridiplantae</taxon>
        <taxon>Streptophyta</taxon>
        <taxon>Embryophyta</taxon>
        <taxon>Tracheophyta</taxon>
        <taxon>Polypodiopsida</taxon>
        <taxon>Polypodiidae</taxon>
        <taxon>Polypodiales</taxon>
        <taxon>Pteridineae</taxon>
        <taxon>Pteridaceae</taxon>
        <taxon>Parkerioideae</taxon>
        <taxon>Ceratopteris</taxon>
    </lineage>
</organism>
<comment type="caution">
    <text evidence="1">The sequence shown here is derived from an EMBL/GenBank/DDBJ whole genome shotgun (WGS) entry which is preliminary data.</text>
</comment>
<evidence type="ECO:0000313" key="2">
    <source>
        <dbReference type="Proteomes" id="UP000825935"/>
    </source>
</evidence>
<dbReference type="AlphaFoldDB" id="A0A8T2Q0L0"/>
<dbReference type="GO" id="GO:0050290">
    <property type="term" value="F:sphingomyelin phosphodiesterase D activity"/>
    <property type="evidence" value="ECO:0007669"/>
    <property type="project" value="InterPro"/>
</dbReference>